<dbReference type="PROSITE" id="PS51074">
    <property type="entry name" value="DPH_MB"/>
    <property type="match status" value="1"/>
</dbReference>
<name>M3CCZ4_SPHMS</name>
<comment type="similarity">
    <text evidence="5">Belongs to the DPH4 family.</text>
</comment>
<evidence type="ECO:0000256" key="10">
    <source>
        <dbReference type="ARBA" id="ARBA00023004"/>
    </source>
</evidence>
<keyword evidence="7" id="KW-0963">Cytoplasm</keyword>
<keyword evidence="8" id="KW-0479">Metal-binding</keyword>
<feature type="domain" description="DPH-type MB" evidence="14">
    <location>
        <begin position="133"/>
        <end position="211"/>
    </location>
</feature>
<keyword evidence="16" id="KW-1185">Reference proteome</keyword>
<evidence type="ECO:0000259" key="13">
    <source>
        <dbReference type="PROSITE" id="PS50076"/>
    </source>
</evidence>
<keyword evidence="9" id="KW-0862">Zinc</keyword>
<dbReference type="Pfam" id="PF00226">
    <property type="entry name" value="DnaJ"/>
    <property type="match status" value="1"/>
</dbReference>
<evidence type="ECO:0000256" key="3">
    <source>
        <dbReference type="ARBA" id="ARBA00004496"/>
    </source>
</evidence>
<dbReference type="GO" id="GO:0005737">
    <property type="term" value="C:cytoplasm"/>
    <property type="evidence" value="ECO:0007669"/>
    <property type="project" value="UniProtKB-SubCell"/>
</dbReference>
<dbReference type="InterPro" id="IPR044248">
    <property type="entry name" value="DPH3/4-like"/>
</dbReference>
<dbReference type="OMA" id="IIGCRGC"/>
<dbReference type="AlphaFoldDB" id="M3CCZ4"/>
<keyword evidence="11" id="KW-0539">Nucleus</keyword>
<comment type="pathway">
    <text evidence="4">Protein modification; peptidyl-diphthamide biosynthesis.</text>
</comment>
<feature type="compositionally biased region" description="Basic residues" evidence="12">
    <location>
        <begin position="53"/>
        <end position="63"/>
    </location>
</feature>
<dbReference type="EMBL" id="KB456268">
    <property type="protein sequence ID" value="EMF10287.1"/>
    <property type="molecule type" value="Genomic_DNA"/>
</dbReference>
<dbReference type="GO" id="GO:0046872">
    <property type="term" value="F:metal ion binding"/>
    <property type="evidence" value="ECO:0007669"/>
    <property type="project" value="UniProtKB-KW"/>
</dbReference>
<dbReference type="SUPFAM" id="SSF144217">
    <property type="entry name" value="CSL zinc finger"/>
    <property type="match status" value="1"/>
</dbReference>
<dbReference type="Gene3D" id="3.10.660.10">
    <property type="entry name" value="DPH Zinc finger"/>
    <property type="match status" value="1"/>
</dbReference>
<evidence type="ECO:0000256" key="12">
    <source>
        <dbReference type="SAM" id="MobiDB-lite"/>
    </source>
</evidence>
<protein>
    <recommendedName>
        <fullName evidence="6">Diphthamide biosynthesis protein 4</fullName>
    </recommendedName>
</protein>
<dbReference type="PANTHER" id="PTHR21454">
    <property type="entry name" value="DPH3 HOMOLOG-RELATED"/>
    <property type="match status" value="1"/>
</dbReference>
<evidence type="ECO:0000256" key="6">
    <source>
        <dbReference type="ARBA" id="ARBA00021797"/>
    </source>
</evidence>
<dbReference type="Gene3D" id="1.10.287.110">
    <property type="entry name" value="DnaJ domain"/>
    <property type="match status" value="1"/>
</dbReference>
<evidence type="ECO:0000256" key="9">
    <source>
        <dbReference type="ARBA" id="ARBA00022833"/>
    </source>
</evidence>
<dbReference type="InterPro" id="IPR001623">
    <property type="entry name" value="DnaJ_domain"/>
</dbReference>
<dbReference type="SMART" id="SM00271">
    <property type="entry name" value="DnaJ"/>
    <property type="match status" value="1"/>
</dbReference>
<evidence type="ECO:0000256" key="8">
    <source>
        <dbReference type="ARBA" id="ARBA00022723"/>
    </source>
</evidence>
<dbReference type="OrthoDB" id="445556at2759"/>
<proteinExistence type="inferred from homology"/>
<dbReference type="STRING" id="692275.M3CCZ4"/>
<dbReference type="eggNOG" id="ENOG502SD2Q">
    <property type="taxonomic scope" value="Eukaryota"/>
</dbReference>
<dbReference type="UniPathway" id="UPA00559"/>
<dbReference type="Pfam" id="PF05207">
    <property type="entry name" value="Zn_ribbon_CSL"/>
    <property type="match status" value="1"/>
</dbReference>
<dbReference type="GO" id="GO:0017183">
    <property type="term" value="P:protein histidyl modification to diphthamide"/>
    <property type="evidence" value="ECO:0007669"/>
    <property type="project" value="UniProtKB-UniPathway"/>
</dbReference>
<organism evidence="15 16">
    <name type="scientific">Sphaerulina musiva (strain SO2202)</name>
    <name type="common">Poplar stem canker fungus</name>
    <name type="synonym">Septoria musiva</name>
    <dbReference type="NCBI Taxonomy" id="692275"/>
    <lineage>
        <taxon>Eukaryota</taxon>
        <taxon>Fungi</taxon>
        <taxon>Dikarya</taxon>
        <taxon>Ascomycota</taxon>
        <taxon>Pezizomycotina</taxon>
        <taxon>Dothideomycetes</taxon>
        <taxon>Dothideomycetidae</taxon>
        <taxon>Mycosphaerellales</taxon>
        <taxon>Mycosphaerellaceae</taxon>
        <taxon>Sphaerulina</taxon>
    </lineage>
</organism>
<dbReference type="InterPro" id="IPR036671">
    <property type="entry name" value="DPH_MB_sf"/>
</dbReference>
<comment type="subcellular location">
    <subcellularLocation>
        <location evidence="3">Cytoplasm</location>
    </subcellularLocation>
    <subcellularLocation>
        <location evidence="2">Nucleus</location>
    </subcellularLocation>
</comment>
<dbReference type="Proteomes" id="UP000016931">
    <property type="component" value="Unassembled WGS sequence"/>
</dbReference>
<dbReference type="PROSITE" id="PS50076">
    <property type="entry name" value="DNAJ_2"/>
    <property type="match status" value="1"/>
</dbReference>
<dbReference type="InterPro" id="IPR036869">
    <property type="entry name" value="J_dom_sf"/>
</dbReference>
<evidence type="ECO:0000256" key="5">
    <source>
        <dbReference type="ARBA" id="ARBA00006169"/>
    </source>
</evidence>
<reference evidence="15 16" key="1">
    <citation type="journal article" date="2012" name="PLoS Pathog.">
        <title>Diverse lifestyles and strategies of plant pathogenesis encoded in the genomes of eighteen Dothideomycetes fungi.</title>
        <authorList>
            <person name="Ohm R.A."/>
            <person name="Feau N."/>
            <person name="Henrissat B."/>
            <person name="Schoch C.L."/>
            <person name="Horwitz B.A."/>
            <person name="Barry K.W."/>
            <person name="Condon B.J."/>
            <person name="Copeland A.C."/>
            <person name="Dhillon B."/>
            <person name="Glaser F."/>
            <person name="Hesse C.N."/>
            <person name="Kosti I."/>
            <person name="LaButti K."/>
            <person name="Lindquist E.A."/>
            <person name="Lucas S."/>
            <person name="Salamov A.A."/>
            <person name="Bradshaw R.E."/>
            <person name="Ciuffetti L."/>
            <person name="Hamelin R.C."/>
            <person name="Kema G.H.J."/>
            <person name="Lawrence C."/>
            <person name="Scott J.A."/>
            <person name="Spatafora J.W."/>
            <person name="Turgeon B.G."/>
            <person name="de Wit P.J.G.M."/>
            <person name="Zhong S."/>
            <person name="Goodwin S.B."/>
            <person name="Grigoriev I.V."/>
        </authorList>
    </citation>
    <scope>NUCLEOTIDE SEQUENCE [LARGE SCALE GENOMIC DNA]</scope>
    <source>
        <strain evidence="15 16">SO2202</strain>
    </source>
</reference>
<dbReference type="CDD" id="cd06257">
    <property type="entry name" value="DnaJ"/>
    <property type="match status" value="1"/>
</dbReference>
<sequence>MSKFLDYYHLLNIPEEKRNNNNNNNNNNSKIGQPATLIPPHELRQAYKRALLHHHPDKQKKKKTQESTSSPTTYPPPAATIDEITEAYRVLGNASERAKYDVELQKWKTMNNNIHHHNNQHQADVIITTRHTGIEIVDLEDLDFEVGGLENEKDATATATATATGIWKRACRCGSIPAFVVTEAELEKSADEGELVTGCKGCSLWLKVMFTVDDDD</sequence>
<feature type="region of interest" description="Disordered" evidence="12">
    <location>
        <begin position="53"/>
        <end position="80"/>
    </location>
</feature>
<evidence type="ECO:0000256" key="4">
    <source>
        <dbReference type="ARBA" id="ARBA00005156"/>
    </source>
</evidence>
<dbReference type="SUPFAM" id="SSF46565">
    <property type="entry name" value="Chaperone J-domain"/>
    <property type="match status" value="1"/>
</dbReference>
<feature type="region of interest" description="Disordered" evidence="12">
    <location>
        <begin position="16"/>
        <end position="35"/>
    </location>
</feature>
<gene>
    <name evidence="15" type="ORF">SEPMUDRAFT_71568</name>
</gene>
<dbReference type="GO" id="GO:0005634">
    <property type="term" value="C:nucleus"/>
    <property type="evidence" value="ECO:0007669"/>
    <property type="project" value="UniProtKB-SubCell"/>
</dbReference>
<keyword evidence="10" id="KW-0408">Iron</keyword>
<dbReference type="GeneID" id="27907082"/>
<dbReference type="RefSeq" id="XP_016758408.1">
    <property type="nucleotide sequence ID" value="XM_016909945.1"/>
</dbReference>
<evidence type="ECO:0000256" key="11">
    <source>
        <dbReference type="ARBA" id="ARBA00023242"/>
    </source>
</evidence>
<dbReference type="HOGENOM" id="CLU_017633_7_0_1"/>
<comment type="function">
    <text evidence="1">Required for the first step of diphthamide biosynthesis, the transfer of 3-amino-3-carboxypropyl from S-adenosyl-L-methionine to a histidine residue. Diphthamide is a post-translational modification of histidine which occurs in elongation factor 2.</text>
</comment>
<dbReference type="PANTHER" id="PTHR21454:SF46">
    <property type="entry name" value="DIPHTHAMIDE BIOSYNTHESIS PROTEIN 4"/>
    <property type="match status" value="1"/>
</dbReference>
<evidence type="ECO:0000256" key="2">
    <source>
        <dbReference type="ARBA" id="ARBA00004123"/>
    </source>
</evidence>
<accession>M3CCZ4</accession>
<evidence type="ECO:0000313" key="16">
    <source>
        <dbReference type="Proteomes" id="UP000016931"/>
    </source>
</evidence>
<evidence type="ECO:0000256" key="7">
    <source>
        <dbReference type="ARBA" id="ARBA00022490"/>
    </source>
</evidence>
<dbReference type="InterPro" id="IPR007872">
    <property type="entry name" value="DPH_MB_dom"/>
</dbReference>
<feature type="domain" description="J" evidence="13">
    <location>
        <begin position="6"/>
        <end position="104"/>
    </location>
</feature>
<evidence type="ECO:0000256" key="1">
    <source>
        <dbReference type="ARBA" id="ARBA00003474"/>
    </source>
</evidence>
<evidence type="ECO:0000313" key="15">
    <source>
        <dbReference type="EMBL" id="EMF10287.1"/>
    </source>
</evidence>
<evidence type="ECO:0000259" key="14">
    <source>
        <dbReference type="PROSITE" id="PS51074"/>
    </source>
</evidence>